<evidence type="ECO:0000256" key="1">
    <source>
        <dbReference type="SAM" id="MobiDB-lite"/>
    </source>
</evidence>
<sequence length="119" mass="13349">MRHKLLELVGALGVGSHGWHFRSEYRAGGANLISDHADATAPSQDPQPSGPDLALPPVPSTPRPYTLPPEPPSSREKSFRRHRRRRRATAQGGGRRHHRRRRSGRRGDEGRERGRVRGM</sequence>
<dbReference type="AlphaFoldDB" id="A0A0A9CMQ1"/>
<feature type="compositionally biased region" description="Pro residues" evidence="1">
    <location>
        <begin position="54"/>
        <end position="72"/>
    </location>
</feature>
<reference evidence="2" key="2">
    <citation type="journal article" date="2015" name="Data Brief">
        <title>Shoot transcriptome of the giant reed, Arundo donax.</title>
        <authorList>
            <person name="Barrero R.A."/>
            <person name="Guerrero F.D."/>
            <person name="Moolhuijzen P."/>
            <person name="Goolsby J.A."/>
            <person name="Tidwell J."/>
            <person name="Bellgard S.E."/>
            <person name="Bellgard M.I."/>
        </authorList>
    </citation>
    <scope>NUCLEOTIDE SEQUENCE</scope>
    <source>
        <tissue evidence="2">Shoot tissue taken approximately 20 cm above the soil surface</tissue>
    </source>
</reference>
<dbReference type="EMBL" id="GBRH01223265">
    <property type="protein sequence ID" value="JAD74630.1"/>
    <property type="molecule type" value="Transcribed_RNA"/>
</dbReference>
<accession>A0A0A9CMQ1</accession>
<proteinExistence type="predicted"/>
<feature type="compositionally biased region" description="Basic residues" evidence="1">
    <location>
        <begin position="78"/>
        <end position="104"/>
    </location>
</feature>
<name>A0A0A9CMQ1_ARUDO</name>
<protein>
    <submittedName>
        <fullName evidence="2">Uncharacterized protein</fullName>
    </submittedName>
</protein>
<evidence type="ECO:0000313" key="2">
    <source>
        <dbReference type="EMBL" id="JAD74630.1"/>
    </source>
</evidence>
<organism evidence="2">
    <name type="scientific">Arundo donax</name>
    <name type="common">Giant reed</name>
    <name type="synonym">Donax arundinaceus</name>
    <dbReference type="NCBI Taxonomy" id="35708"/>
    <lineage>
        <taxon>Eukaryota</taxon>
        <taxon>Viridiplantae</taxon>
        <taxon>Streptophyta</taxon>
        <taxon>Embryophyta</taxon>
        <taxon>Tracheophyta</taxon>
        <taxon>Spermatophyta</taxon>
        <taxon>Magnoliopsida</taxon>
        <taxon>Liliopsida</taxon>
        <taxon>Poales</taxon>
        <taxon>Poaceae</taxon>
        <taxon>PACMAD clade</taxon>
        <taxon>Arundinoideae</taxon>
        <taxon>Arundineae</taxon>
        <taxon>Arundo</taxon>
    </lineage>
</organism>
<reference evidence="2" key="1">
    <citation type="submission" date="2014-09" db="EMBL/GenBank/DDBJ databases">
        <authorList>
            <person name="Magalhaes I.L.F."/>
            <person name="Oliveira U."/>
            <person name="Santos F.R."/>
            <person name="Vidigal T.H.D.A."/>
            <person name="Brescovit A.D."/>
            <person name="Santos A.J."/>
        </authorList>
    </citation>
    <scope>NUCLEOTIDE SEQUENCE</scope>
    <source>
        <tissue evidence="2">Shoot tissue taken approximately 20 cm above the soil surface</tissue>
    </source>
</reference>
<feature type="compositionally biased region" description="Basic and acidic residues" evidence="1">
    <location>
        <begin position="105"/>
        <end position="119"/>
    </location>
</feature>
<feature type="region of interest" description="Disordered" evidence="1">
    <location>
        <begin position="33"/>
        <end position="119"/>
    </location>
</feature>